<feature type="transmembrane region" description="Helical" evidence="1">
    <location>
        <begin position="84"/>
        <end position="103"/>
    </location>
</feature>
<accession>A0A3Q8Q959</accession>
<feature type="transmembrane region" description="Helical" evidence="1">
    <location>
        <begin position="59"/>
        <end position="78"/>
    </location>
</feature>
<name>A0A3Q8Q959_9VIRU</name>
<reference evidence="2 3" key="1">
    <citation type="journal article" date="2018" name="Environ. Microbiol.">
        <title>New archaeal viruses discovered by metagenomic analysis of viral communities in enrichment cultures.</title>
        <authorList>
            <person name="Liu Y."/>
            <person name="Brandt D."/>
            <person name="Ishino S."/>
            <person name="Ishino Y."/>
            <person name="Koonin E.V."/>
            <person name="Kalinowski J."/>
            <person name="Krupovic M."/>
            <person name="Prangishvili D."/>
        </authorList>
    </citation>
    <scope>NUCLEOTIDE SEQUENCE [LARGE SCALE GENOMIC DNA]</scope>
</reference>
<proteinExistence type="predicted"/>
<evidence type="ECO:0000313" key="3">
    <source>
        <dbReference type="Proteomes" id="UP000277749"/>
    </source>
</evidence>
<keyword evidence="1" id="KW-0472">Membrane</keyword>
<evidence type="ECO:0000313" key="2">
    <source>
        <dbReference type="EMBL" id="AZI75782.1"/>
    </source>
</evidence>
<organism evidence="2 3">
    <name type="scientific">Sulfolobales Beppu filamentous virus 2</name>
    <dbReference type="NCBI Taxonomy" id="2493123"/>
    <lineage>
        <taxon>Viruses</taxon>
        <taxon>Adnaviria</taxon>
        <taxon>Zilligvirae</taxon>
        <taxon>Taleaviricota</taxon>
        <taxon>Tokiviricetes</taxon>
        <taxon>Ligamenvirales</taxon>
        <taxon>Lipothrixviridae</taxon>
        <taxon>Alphalipothrixvirus</taxon>
        <taxon>Alphalipothrixvirus umijigokuense</taxon>
    </lineage>
</organism>
<protein>
    <submittedName>
        <fullName evidence="2">Uncharacterized protein</fullName>
    </submittedName>
</protein>
<evidence type="ECO:0000256" key="1">
    <source>
        <dbReference type="SAM" id="Phobius"/>
    </source>
</evidence>
<gene>
    <name evidence="2" type="ORF">SBFV2_gp15</name>
</gene>
<keyword evidence="3" id="KW-1185">Reference proteome</keyword>
<keyword evidence="1" id="KW-1133">Transmembrane helix</keyword>
<dbReference type="EMBL" id="MK064563">
    <property type="protein sequence ID" value="AZI75782.1"/>
    <property type="molecule type" value="Genomic_DNA"/>
</dbReference>
<dbReference type="Proteomes" id="UP000277749">
    <property type="component" value="Segment"/>
</dbReference>
<sequence>MKLSDHELRFALVLYPFSVILAKYSIIPKLGVNPLIVLTAFALWIIYENYFAWRQHISVASLISVNVIGTANAISLWWGNLTAIYVTTGLLIGEGIILNILGLTNCS</sequence>
<keyword evidence="1" id="KW-0812">Transmembrane</keyword>
<feature type="transmembrane region" description="Helical" evidence="1">
    <location>
        <begin position="30"/>
        <end position="47"/>
    </location>
</feature>